<reference evidence="1 2" key="1">
    <citation type="submission" date="2014-12" db="EMBL/GenBank/DDBJ databases">
        <title>16Stimator: statistical estimation of ribosomal gene copy numbers from draft genome assemblies.</title>
        <authorList>
            <person name="Perisin M.A."/>
            <person name="Vetter M."/>
            <person name="Gilbert J.A."/>
            <person name="Bergelson J."/>
        </authorList>
    </citation>
    <scope>NUCLEOTIDE SEQUENCE [LARGE SCALE GENOMIC DNA]</scope>
    <source>
        <strain evidence="1 2">MEJ076</strain>
    </source>
</reference>
<evidence type="ECO:0000313" key="2">
    <source>
        <dbReference type="Proteomes" id="UP000035017"/>
    </source>
</evidence>
<dbReference type="EMBL" id="JXQV01000003">
    <property type="protein sequence ID" value="KIQ05177.1"/>
    <property type="molecule type" value="Genomic_DNA"/>
</dbReference>
<gene>
    <name evidence="1" type="ORF">RU07_02220</name>
</gene>
<accession>A0A0D0JGS3</accession>
<comment type="caution">
    <text evidence="1">The sequence shown here is derived from an EMBL/GenBank/DDBJ whole genome shotgun (WGS) entry which is preliminary data.</text>
</comment>
<protein>
    <recommendedName>
        <fullName evidence="3">Phage protein</fullName>
    </recommendedName>
</protein>
<dbReference type="AlphaFoldDB" id="A0A0D0JGS3"/>
<evidence type="ECO:0008006" key="3">
    <source>
        <dbReference type="Google" id="ProtNLM"/>
    </source>
</evidence>
<dbReference type="Proteomes" id="UP000035017">
    <property type="component" value="Unassembled WGS sequence"/>
</dbReference>
<sequence>MFKLRKPSIKKSIAARTSGKRIVKNAVGLKAPKGAGWIKNPKKAAYNRAYNRNTVSFWTLLRKLFK</sequence>
<name>A0A0D0JGS3_AGRTU</name>
<organism evidence="1 2">
    <name type="scientific">Agrobacterium tumefaciens</name>
    <dbReference type="NCBI Taxonomy" id="358"/>
    <lineage>
        <taxon>Bacteria</taxon>
        <taxon>Pseudomonadati</taxon>
        <taxon>Pseudomonadota</taxon>
        <taxon>Alphaproteobacteria</taxon>
        <taxon>Hyphomicrobiales</taxon>
        <taxon>Rhizobiaceae</taxon>
        <taxon>Rhizobium/Agrobacterium group</taxon>
        <taxon>Agrobacterium</taxon>
        <taxon>Agrobacterium tumefaciens complex</taxon>
    </lineage>
</organism>
<evidence type="ECO:0000313" key="1">
    <source>
        <dbReference type="EMBL" id="KIQ05177.1"/>
    </source>
</evidence>
<proteinExistence type="predicted"/>